<dbReference type="OrthoDB" id="9782422at2"/>
<evidence type="ECO:0000256" key="1">
    <source>
        <dbReference type="ARBA" id="ARBA00022741"/>
    </source>
</evidence>
<dbReference type="InterPro" id="IPR029000">
    <property type="entry name" value="Cyclophilin-like_dom_sf"/>
</dbReference>
<proteinExistence type="predicted"/>
<evidence type="ECO:0000313" key="6">
    <source>
        <dbReference type="EMBL" id="SEE20224.1"/>
    </source>
</evidence>
<dbReference type="EMBL" id="LGBR01000001">
    <property type="protein sequence ID" value="KOY51034.1"/>
    <property type="molecule type" value="Genomic_DNA"/>
</dbReference>
<reference evidence="6 8" key="2">
    <citation type="submission" date="2016-10" db="EMBL/GenBank/DDBJ databases">
        <authorList>
            <person name="Varghese N."/>
            <person name="Submissions S."/>
        </authorList>
    </citation>
    <scope>NUCLEOTIDE SEQUENCE [LARGE SCALE GENOMIC DNA]</scope>
    <source>
        <strain evidence="6 8">DSW-5</strain>
    </source>
</reference>
<reference evidence="5 7" key="1">
    <citation type="submission" date="2015-07" db="EMBL/GenBank/DDBJ databases">
        <title>Genome of Polaribacter dokdonenesis DSW-5, isolated from seawater off Dokdo in Korea.</title>
        <authorList>
            <person name="Yoon K."/>
            <person name="Song J.Y."/>
            <person name="Kim J.F."/>
        </authorList>
    </citation>
    <scope>NUCLEOTIDE SEQUENCE [LARGE SCALE GENOMIC DNA]</scope>
    <source>
        <strain evidence="5 7">DSW-5</strain>
    </source>
</reference>
<name>A0A0N0CEX2_9FLAO</name>
<dbReference type="PANTHER" id="PTHR43309">
    <property type="entry name" value="5-OXOPROLINASE SUBUNIT C"/>
    <property type="match status" value="1"/>
</dbReference>
<feature type="domain" description="Carboxyltransferase" evidence="4">
    <location>
        <begin position="23"/>
        <end position="282"/>
    </location>
</feature>
<dbReference type="Gene3D" id="2.40.100.10">
    <property type="entry name" value="Cyclophilin-like"/>
    <property type="match status" value="1"/>
</dbReference>
<dbReference type="SMART" id="SM00797">
    <property type="entry name" value="AHS2"/>
    <property type="match status" value="1"/>
</dbReference>
<evidence type="ECO:0000313" key="7">
    <source>
        <dbReference type="Proteomes" id="UP000037716"/>
    </source>
</evidence>
<accession>A0A0N0CEX2</accession>
<sequence>MLKILKTGFLSSIQDKGRFGFASKGVPISGAMDAYSADLANAILNNAETDAVIEVTLGNCTFQFLADTTICITGGDFTPKLNGTTIQLNKIIPIFKTDILTFQKVNYGVRCYLAVKGGFLTDQILGSKSYYSIITNSNSIHKGDLLPYHELREISSKIQSSIKINKNHYKETEIACYKGPEFHSLDDEQKKFLLETTFTISKDNSRMGYKLNELLVNELPQLLTSSVFPGTVQLTKSGTLIVLMRDCQTTGGYPRILQLTEQAINQLAQKTSSDSFKFKVKLI</sequence>
<evidence type="ECO:0000256" key="2">
    <source>
        <dbReference type="ARBA" id="ARBA00022801"/>
    </source>
</evidence>
<keyword evidence="1" id="KW-0547">Nucleotide-binding</keyword>
<dbReference type="Proteomes" id="UP000037716">
    <property type="component" value="Unassembled WGS sequence"/>
</dbReference>
<comment type="caution">
    <text evidence="5">The sequence shown here is derived from an EMBL/GenBank/DDBJ whole genome shotgun (WGS) entry which is preliminary data.</text>
</comment>
<dbReference type="PANTHER" id="PTHR43309:SF5">
    <property type="entry name" value="5-OXOPROLINASE SUBUNIT C"/>
    <property type="match status" value="1"/>
</dbReference>
<dbReference type="InterPro" id="IPR003778">
    <property type="entry name" value="CT_A_B"/>
</dbReference>
<protein>
    <submittedName>
        <fullName evidence="5">Allophanate hydrolase subunit 2</fullName>
    </submittedName>
    <submittedName>
        <fullName evidence="6">Biotin-dependent carboxylase uncharacterized domain-containing protein</fullName>
    </submittedName>
</protein>
<dbReference type="GO" id="GO:0016787">
    <property type="term" value="F:hydrolase activity"/>
    <property type="evidence" value="ECO:0007669"/>
    <property type="project" value="UniProtKB-KW"/>
</dbReference>
<dbReference type="RefSeq" id="WP_053973262.1">
    <property type="nucleotide sequence ID" value="NZ_FNUE01000001.1"/>
</dbReference>
<dbReference type="InterPro" id="IPR052708">
    <property type="entry name" value="PxpC"/>
</dbReference>
<keyword evidence="3" id="KW-0067">ATP-binding</keyword>
<keyword evidence="8" id="KW-1185">Reference proteome</keyword>
<evidence type="ECO:0000256" key="3">
    <source>
        <dbReference type="ARBA" id="ARBA00022840"/>
    </source>
</evidence>
<dbReference type="EMBL" id="FNUE01000001">
    <property type="protein sequence ID" value="SEE20224.1"/>
    <property type="molecule type" value="Genomic_DNA"/>
</dbReference>
<keyword evidence="2 5" id="KW-0378">Hydrolase</keyword>
<organism evidence="5 7">
    <name type="scientific">Polaribacter dokdonensis DSW-5</name>
    <dbReference type="NCBI Taxonomy" id="1300348"/>
    <lineage>
        <taxon>Bacteria</taxon>
        <taxon>Pseudomonadati</taxon>
        <taxon>Bacteroidota</taxon>
        <taxon>Flavobacteriia</taxon>
        <taxon>Flavobacteriales</taxon>
        <taxon>Flavobacteriaceae</taxon>
    </lineage>
</organism>
<gene>
    <name evidence="5" type="ORF">I602_594</name>
    <name evidence="6" type="ORF">SAMN05444353_1189</name>
</gene>
<evidence type="ECO:0000313" key="5">
    <source>
        <dbReference type="EMBL" id="KOY51034.1"/>
    </source>
</evidence>
<dbReference type="STRING" id="1300348.I602_594"/>
<dbReference type="Proteomes" id="UP000183071">
    <property type="component" value="Unassembled WGS sequence"/>
</dbReference>
<dbReference type="AlphaFoldDB" id="A0A0N0CEX2"/>
<dbReference type="PATRIC" id="fig|1300348.6.peg.593"/>
<dbReference type="Pfam" id="PF02626">
    <property type="entry name" value="CT_A_B"/>
    <property type="match status" value="1"/>
</dbReference>
<evidence type="ECO:0000313" key="8">
    <source>
        <dbReference type="Proteomes" id="UP000183071"/>
    </source>
</evidence>
<dbReference type="GO" id="GO:0005524">
    <property type="term" value="F:ATP binding"/>
    <property type="evidence" value="ECO:0007669"/>
    <property type="project" value="UniProtKB-KW"/>
</dbReference>
<evidence type="ECO:0000259" key="4">
    <source>
        <dbReference type="SMART" id="SM00797"/>
    </source>
</evidence>